<dbReference type="Proteomes" id="UP000533080">
    <property type="component" value="Unassembled WGS sequence"/>
</dbReference>
<accession>A0A7Y4MVP0</accession>
<dbReference type="EMBL" id="JABFNT010000258">
    <property type="protein sequence ID" value="NOJ83864.1"/>
    <property type="molecule type" value="Genomic_DNA"/>
</dbReference>
<dbReference type="Pfam" id="PF13665">
    <property type="entry name" value="Tox-PAAR-like"/>
    <property type="match status" value="1"/>
</dbReference>
<name>A0A7Y4MVP0_MYXXA</name>
<proteinExistence type="predicted"/>
<sequence>MSHVFVNGRMALNAGDGQTQTCPAPDVCKTPSPGGPVPVPYVNVARDADLAKGTKSVSIEGHPVAISSSKLSTSTGDEAGTAGGGIISAKTQGTLTWATYSPDVKFEGKNVVRFLDICLHNGNAVNTGGNAATGKPSVGLTYGADDKCPICGNPAGHELKSDERSEKAAQKLYKKCPPHKRVRGQKKGYMVGVLRCRHPQSGRTVFLQMHSGPTEIPGFIKKPKLPGPIELRSRGGQKIQLERSPDFNGPPVGSCAAQKLVSEAGKLGLEIKSMTEFWVGPTNEEGRRDGHHYESCPTCKKLVPALLCPQPGNGTTVVELKAH</sequence>
<reference evidence="1 2" key="1">
    <citation type="submission" date="2020-05" db="EMBL/GenBank/DDBJ databases">
        <authorList>
            <person name="Whitworth D."/>
        </authorList>
    </citation>
    <scope>NUCLEOTIDE SEQUENCE [LARGE SCALE GENOMIC DNA]</scope>
    <source>
        <strain evidence="1 2">AM005</strain>
    </source>
</reference>
<protein>
    <submittedName>
        <fullName evidence="1">DUF4150 domain-containing protein</fullName>
    </submittedName>
</protein>
<evidence type="ECO:0000313" key="1">
    <source>
        <dbReference type="EMBL" id="NOJ83864.1"/>
    </source>
</evidence>
<evidence type="ECO:0000313" key="2">
    <source>
        <dbReference type="Proteomes" id="UP000533080"/>
    </source>
</evidence>
<gene>
    <name evidence="1" type="ORF">HNV28_37090</name>
</gene>
<organism evidence="1 2">
    <name type="scientific">Myxococcus xanthus</name>
    <dbReference type="NCBI Taxonomy" id="34"/>
    <lineage>
        <taxon>Bacteria</taxon>
        <taxon>Pseudomonadati</taxon>
        <taxon>Myxococcota</taxon>
        <taxon>Myxococcia</taxon>
        <taxon>Myxococcales</taxon>
        <taxon>Cystobacterineae</taxon>
        <taxon>Myxococcaceae</taxon>
        <taxon>Myxococcus</taxon>
    </lineage>
</organism>
<comment type="caution">
    <text evidence="1">The sequence shown here is derived from an EMBL/GenBank/DDBJ whole genome shotgun (WGS) entry which is preliminary data.</text>
</comment>
<dbReference type="AlphaFoldDB" id="A0A7Y4MVP0"/>